<proteinExistence type="predicted"/>
<protein>
    <submittedName>
        <fullName evidence="1">Uncharacterized protein</fullName>
    </submittedName>
</protein>
<organism evidence="1 2">
    <name type="scientific">Bacillus benzoevorans</name>
    <dbReference type="NCBI Taxonomy" id="1456"/>
    <lineage>
        <taxon>Bacteria</taxon>
        <taxon>Bacillati</taxon>
        <taxon>Bacillota</taxon>
        <taxon>Bacilli</taxon>
        <taxon>Bacillales</taxon>
        <taxon>Bacillaceae</taxon>
        <taxon>Bacillus</taxon>
    </lineage>
</organism>
<dbReference type="Proteomes" id="UP000531594">
    <property type="component" value="Unassembled WGS sequence"/>
</dbReference>
<dbReference type="EMBL" id="JACHGK010000006">
    <property type="protein sequence ID" value="MBB6445573.1"/>
    <property type="molecule type" value="Genomic_DNA"/>
</dbReference>
<comment type="caution">
    <text evidence="1">The sequence shown here is derived from an EMBL/GenBank/DDBJ whole genome shotgun (WGS) entry which is preliminary data.</text>
</comment>
<gene>
    <name evidence="1" type="ORF">HNR53_002192</name>
</gene>
<dbReference type="RefSeq" id="WP_184525722.1">
    <property type="nucleotide sequence ID" value="NZ_JACHGK010000006.1"/>
</dbReference>
<sequence length="66" mass="7844">METTEKCYCLEMFRKTNPDAQGECLKMQCGRYKIEKLKEENGGKPISMKELRKELLRRKKANQSSW</sequence>
<name>A0A7X0LVF7_9BACI</name>
<keyword evidence="2" id="KW-1185">Reference proteome</keyword>
<accession>A0A7X0LVF7</accession>
<evidence type="ECO:0000313" key="1">
    <source>
        <dbReference type="EMBL" id="MBB6445573.1"/>
    </source>
</evidence>
<dbReference type="AlphaFoldDB" id="A0A7X0LVF7"/>
<reference evidence="1 2" key="1">
    <citation type="submission" date="2020-08" db="EMBL/GenBank/DDBJ databases">
        <title>Genomic Encyclopedia of Type Strains, Phase IV (KMG-IV): sequencing the most valuable type-strain genomes for metagenomic binning, comparative biology and taxonomic classification.</title>
        <authorList>
            <person name="Goeker M."/>
        </authorList>
    </citation>
    <scope>NUCLEOTIDE SEQUENCE [LARGE SCALE GENOMIC DNA]</scope>
    <source>
        <strain evidence="1 2">DSM 5391</strain>
    </source>
</reference>
<evidence type="ECO:0000313" key="2">
    <source>
        <dbReference type="Proteomes" id="UP000531594"/>
    </source>
</evidence>